<sequence length="293" mass="32517">METTPVSLQNAFIMLQSNLSPILLIKKDSYSHSSLDDQIDSRTRYLDQFLTDVLDMDSVDPNKSSEKVDQPPHVVTGAENLPPEYQYYARILKGIDSVPTIITSEIETVHKEDASVDVSPLGNQDQDFMTEHKVTGQVEPLGQFSQLLSGSRQIEKEIEDSVEVTGAVSTEPFLKKARNDPEAFQHCGVPTRRLQFEDAWHWPAQNTESDGGSEKCKSSPKRQAYELSCTFYIFIFDLLYPFAASSSYYSGGDGGKQCNCKLGQCLDLKMEGILKVANARSPCASITTVGAIR</sequence>
<keyword evidence="2" id="KW-1185">Reference proteome</keyword>
<evidence type="ECO:0000313" key="2">
    <source>
        <dbReference type="Proteomes" id="UP001318860"/>
    </source>
</evidence>
<name>A0ABR0XHY0_REHGL</name>
<comment type="caution">
    <text evidence="1">The sequence shown here is derived from an EMBL/GenBank/DDBJ whole genome shotgun (WGS) entry which is preliminary data.</text>
</comment>
<evidence type="ECO:0000313" key="1">
    <source>
        <dbReference type="EMBL" id="KAK6158800.1"/>
    </source>
</evidence>
<dbReference type="EMBL" id="JABTTQ020000004">
    <property type="protein sequence ID" value="KAK6158800.1"/>
    <property type="molecule type" value="Genomic_DNA"/>
</dbReference>
<reference evidence="1 2" key="1">
    <citation type="journal article" date="2021" name="Comput. Struct. Biotechnol. J.">
        <title>De novo genome assembly of the potent medicinal plant Rehmannia glutinosa using nanopore technology.</title>
        <authorList>
            <person name="Ma L."/>
            <person name="Dong C."/>
            <person name="Song C."/>
            <person name="Wang X."/>
            <person name="Zheng X."/>
            <person name="Niu Y."/>
            <person name="Chen S."/>
            <person name="Feng W."/>
        </authorList>
    </citation>
    <scope>NUCLEOTIDE SEQUENCE [LARGE SCALE GENOMIC DNA]</scope>
    <source>
        <strain evidence="1">DH-2019</strain>
    </source>
</reference>
<protein>
    <submittedName>
        <fullName evidence="1">Uncharacterized protein</fullName>
    </submittedName>
</protein>
<accession>A0ABR0XHY0</accession>
<dbReference type="Proteomes" id="UP001318860">
    <property type="component" value="Unassembled WGS sequence"/>
</dbReference>
<proteinExistence type="predicted"/>
<organism evidence="1 2">
    <name type="scientific">Rehmannia glutinosa</name>
    <name type="common">Chinese foxglove</name>
    <dbReference type="NCBI Taxonomy" id="99300"/>
    <lineage>
        <taxon>Eukaryota</taxon>
        <taxon>Viridiplantae</taxon>
        <taxon>Streptophyta</taxon>
        <taxon>Embryophyta</taxon>
        <taxon>Tracheophyta</taxon>
        <taxon>Spermatophyta</taxon>
        <taxon>Magnoliopsida</taxon>
        <taxon>eudicotyledons</taxon>
        <taxon>Gunneridae</taxon>
        <taxon>Pentapetalae</taxon>
        <taxon>asterids</taxon>
        <taxon>lamiids</taxon>
        <taxon>Lamiales</taxon>
        <taxon>Orobanchaceae</taxon>
        <taxon>Rehmannieae</taxon>
        <taxon>Rehmannia</taxon>
    </lineage>
</organism>
<gene>
    <name evidence="1" type="ORF">DH2020_006114</name>
</gene>